<feature type="transmembrane region" description="Helical" evidence="2">
    <location>
        <begin position="51"/>
        <end position="70"/>
    </location>
</feature>
<sequence length="91" mass="10381">FSLGSIAKPGTPTPRARGRTVAGQYEGPHVNLIFIMNFLELPSFSSKMRSFAEGMFIYQLVTLFIYLFVFQESESYCFFKESGGKCIFLWT</sequence>
<accession>A0A9X9MDL2</accession>
<dbReference type="Proteomes" id="UP000269945">
    <property type="component" value="Unassembled WGS sequence"/>
</dbReference>
<keyword evidence="2" id="KW-0472">Membrane</keyword>
<name>A0A9X9MDL2_GULGU</name>
<dbReference type="EMBL" id="CYRY02046990">
    <property type="protein sequence ID" value="VCX42850.1"/>
    <property type="molecule type" value="Genomic_DNA"/>
</dbReference>
<evidence type="ECO:0000313" key="4">
    <source>
        <dbReference type="Proteomes" id="UP000269945"/>
    </source>
</evidence>
<feature type="non-terminal residue" evidence="3">
    <location>
        <position position="1"/>
    </location>
</feature>
<gene>
    <name evidence="3" type="ORF">BN2614_LOCUS1</name>
</gene>
<protein>
    <submittedName>
        <fullName evidence="3">Uncharacterized protein</fullName>
    </submittedName>
</protein>
<feature type="region of interest" description="Disordered" evidence="1">
    <location>
        <begin position="1"/>
        <end position="20"/>
    </location>
</feature>
<reference evidence="3 4" key="1">
    <citation type="submission" date="2018-10" db="EMBL/GenBank/DDBJ databases">
        <authorList>
            <person name="Ekblom R."/>
            <person name="Jareborg N."/>
        </authorList>
    </citation>
    <scope>NUCLEOTIDE SEQUENCE [LARGE SCALE GENOMIC DNA]</scope>
    <source>
        <tissue evidence="3">Muscle</tissue>
    </source>
</reference>
<keyword evidence="4" id="KW-1185">Reference proteome</keyword>
<comment type="caution">
    <text evidence="3">The sequence shown here is derived from an EMBL/GenBank/DDBJ whole genome shotgun (WGS) entry which is preliminary data.</text>
</comment>
<keyword evidence="2" id="KW-1133">Transmembrane helix</keyword>
<evidence type="ECO:0000256" key="1">
    <source>
        <dbReference type="SAM" id="MobiDB-lite"/>
    </source>
</evidence>
<proteinExistence type="predicted"/>
<evidence type="ECO:0000256" key="2">
    <source>
        <dbReference type="SAM" id="Phobius"/>
    </source>
</evidence>
<dbReference type="AlphaFoldDB" id="A0A9X9MDL2"/>
<evidence type="ECO:0000313" key="3">
    <source>
        <dbReference type="EMBL" id="VCX42850.1"/>
    </source>
</evidence>
<organism evidence="3 4">
    <name type="scientific">Gulo gulo</name>
    <name type="common">Wolverine</name>
    <name type="synonym">Gluton</name>
    <dbReference type="NCBI Taxonomy" id="48420"/>
    <lineage>
        <taxon>Eukaryota</taxon>
        <taxon>Metazoa</taxon>
        <taxon>Chordata</taxon>
        <taxon>Craniata</taxon>
        <taxon>Vertebrata</taxon>
        <taxon>Euteleostomi</taxon>
        <taxon>Mammalia</taxon>
        <taxon>Eutheria</taxon>
        <taxon>Laurasiatheria</taxon>
        <taxon>Carnivora</taxon>
        <taxon>Caniformia</taxon>
        <taxon>Musteloidea</taxon>
        <taxon>Mustelidae</taxon>
        <taxon>Guloninae</taxon>
        <taxon>Gulo</taxon>
    </lineage>
</organism>
<keyword evidence="2" id="KW-0812">Transmembrane</keyword>